<feature type="compositionally biased region" description="Low complexity" evidence="1">
    <location>
        <begin position="985"/>
        <end position="994"/>
    </location>
</feature>
<dbReference type="EMBL" id="DS469579">
    <property type="protein sequence ID" value="EDO41294.1"/>
    <property type="molecule type" value="Genomic_DNA"/>
</dbReference>
<feature type="region of interest" description="Disordered" evidence="1">
    <location>
        <begin position="1"/>
        <end position="85"/>
    </location>
</feature>
<feature type="compositionally biased region" description="Basic and acidic residues" evidence="1">
    <location>
        <begin position="500"/>
        <end position="513"/>
    </location>
</feature>
<dbReference type="InParanoid" id="A7S4J9"/>
<feature type="region of interest" description="Disordered" evidence="1">
    <location>
        <begin position="320"/>
        <end position="355"/>
    </location>
</feature>
<evidence type="ECO:0000313" key="3">
    <source>
        <dbReference type="Proteomes" id="UP000001593"/>
    </source>
</evidence>
<feature type="compositionally biased region" description="Basic and acidic residues" evidence="1">
    <location>
        <begin position="129"/>
        <end position="139"/>
    </location>
</feature>
<proteinExistence type="predicted"/>
<dbReference type="Proteomes" id="UP000001593">
    <property type="component" value="Unassembled WGS sequence"/>
</dbReference>
<feature type="compositionally biased region" description="Basic and acidic residues" evidence="1">
    <location>
        <begin position="521"/>
        <end position="530"/>
    </location>
</feature>
<feature type="compositionally biased region" description="Basic and acidic residues" evidence="1">
    <location>
        <begin position="253"/>
        <end position="263"/>
    </location>
</feature>
<feature type="region of interest" description="Disordered" evidence="1">
    <location>
        <begin position="104"/>
        <end position="226"/>
    </location>
</feature>
<feature type="region of interest" description="Disordered" evidence="1">
    <location>
        <begin position="729"/>
        <end position="750"/>
    </location>
</feature>
<feature type="region of interest" description="Disordered" evidence="1">
    <location>
        <begin position="238"/>
        <end position="271"/>
    </location>
</feature>
<accession>A7S4J9</accession>
<reference evidence="2 3" key="1">
    <citation type="journal article" date="2007" name="Science">
        <title>Sea anemone genome reveals ancestral eumetazoan gene repertoire and genomic organization.</title>
        <authorList>
            <person name="Putnam N.H."/>
            <person name="Srivastava M."/>
            <person name="Hellsten U."/>
            <person name="Dirks B."/>
            <person name="Chapman J."/>
            <person name="Salamov A."/>
            <person name="Terry A."/>
            <person name="Shapiro H."/>
            <person name="Lindquist E."/>
            <person name="Kapitonov V.V."/>
            <person name="Jurka J."/>
            <person name="Genikhovich G."/>
            <person name="Grigoriev I.V."/>
            <person name="Lucas S.M."/>
            <person name="Steele R.E."/>
            <person name="Finnerty J.R."/>
            <person name="Technau U."/>
            <person name="Martindale M.Q."/>
            <person name="Rokhsar D.S."/>
        </authorList>
    </citation>
    <scope>NUCLEOTIDE SEQUENCE [LARGE SCALE GENOMIC DNA]</scope>
    <source>
        <strain evidence="3">CH2 X CH6</strain>
    </source>
</reference>
<feature type="compositionally biased region" description="Basic residues" evidence="1">
    <location>
        <begin position="59"/>
        <end position="68"/>
    </location>
</feature>
<feature type="region of interest" description="Disordered" evidence="1">
    <location>
        <begin position="569"/>
        <end position="604"/>
    </location>
</feature>
<sequence length="1118" mass="125682">MLKFLKGKSSKHEGKEDEEKHKAKKSSKDEKKHKKDKKKEKAASMGSLDGAGATTETRKIKKEKRKQKAASMASLDGSGPTIEKKKWRFGKKKTYEIGEAGGVTSVTKTTETRTETRPGGKTVTTTEVRTTRTRSDQRHPGVLLVQADKHDERAGRITDRNQEVDISGNRETSKIHVQKENGKRMENGKEFREDARIRSSNEEELISPEDKIESLQGETGPRNKVVTPGGKVVLIVTRKTSSGGKPAAVSDGKNVDRGNKMDPPKNVSPQMEKDIVKEEVNVQNAERSVDLPSWLEEVKEGDKPKDKMDGTVDIAFDVQGRNKPSLHSEPAVVETVKEEQVENSPEIDWSQLEDPQRRNTFTKTIITKRVKVDLPGNARQEDIPDGSTPQKWLVDVEKSPAKTPTGSDHNKGPLHVDVSLTDTKHSANDFQSQKQGMRPRTLPADGAPYIEKHLENDVSDSTQSAPGPWADMPASPGRKNILIVTRKTSSGEKPASATEKNGKDVGREKKMDSPKNMSPQTEKDRVKEEVNVQNVERSVDLPSWLEEVKEGDKPKDKMDGTVDIAFDVQGRNKPSLHSEPAVVETVKEEQVENSPEIDWSKLEDPQRRNTFTKTIITKRVKVTIPGNISQEDFTDGSSQTSEKYADMTPKRRSGIWLVDIHRSPANKTSEFEHRDPFHVDLSVSDPERSVDSYVTDGLEAEPTESRQEFTEDVDKVITTDSEPQIIHLSLESSPGSRDVTTTSEKRKSRDKYPKLEVQWVVDGLGKLLYITSLDLEDIEVLKSPDKQRPELQRQDVVTRTLTQSAVNELHTSPQNGAEPVDYKKGAKKIPGRKDSSDSSSSESDSDHEEENLRSKMRKAEFHTNGLPGSSHPDYEPIYAAVDFDAKRKKRTETGRVGKQAHSEPESNYEKLKFPHQSDYMKLQYPTKITTTNDEQVKTDNGPAHKQHFSMVDFTVGQDSTDGFQETRVRDSLPVKVEMHQRSDDGTTSSSSSDSEGMTDKKEQLRRAEQQARPTHGIRPKNWDIREKGTEIYQGENLSNRGSEDLKYWEIVGERDQANKELEFDVTTTETYKPAREGFVHRQLIYHAPKTDTTDLPRQSGTAREKALIEKRTVLIYSQ</sequence>
<feature type="region of interest" description="Disordered" evidence="1">
    <location>
        <begin position="964"/>
        <end position="1022"/>
    </location>
</feature>
<dbReference type="HOGENOM" id="CLU_280798_0_0_1"/>
<feature type="compositionally biased region" description="Basic residues" evidence="1">
    <location>
        <begin position="31"/>
        <end position="40"/>
    </location>
</feature>
<feature type="compositionally biased region" description="Basic and acidic residues" evidence="1">
    <location>
        <begin position="964"/>
        <end position="984"/>
    </location>
</feature>
<organism evidence="2 3">
    <name type="scientific">Nematostella vectensis</name>
    <name type="common">Starlet sea anemone</name>
    <dbReference type="NCBI Taxonomy" id="45351"/>
    <lineage>
        <taxon>Eukaryota</taxon>
        <taxon>Metazoa</taxon>
        <taxon>Cnidaria</taxon>
        <taxon>Anthozoa</taxon>
        <taxon>Hexacorallia</taxon>
        <taxon>Actiniaria</taxon>
        <taxon>Edwardsiidae</taxon>
        <taxon>Nematostella</taxon>
    </lineage>
</organism>
<keyword evidence="3" id="KW-1185">Reference proteome</keyword>
<feature type="region of interest" description="Disordered" evidence="1">
    <location>
        <begin position="884"/>
        <end position="916"/>
    </location>
</feature>
<gene>
    <name evidence="2" type="ORF">NEMVEDRAFT_v1g206711</name>
</gene>
<feature type="compositionally biased region" description="Polar residues" evidence="1">
    <location>
        <begin position="804"/>
        <end position="815"/>
    </location>
</feature>
<evidence type="ECO:0000256" key="1">
    <source>
        <dbReference type="SAM" id="MobiDB-lite"/>
    </source>
</evidence>
<dbReference type="AlphaFoldDB" id="A7S4J9"/>
<feature type="compositionally biased region" description="Low complexity" evidence="1">
    <location>
        <begin position="119"/>
        <end position="128"/>
    </location>
</feature>
<feature type="region of interest" description="Disordered" evidence="1">
    <location>
        <begin position="804"/>
        <end position="856"/>
    </location>
</feature>
<protein>
    <submittedName>
        <fullName evidence="2">Uncharacterized protein</fullName>
    </submittedName>
</protein>
<feature type="region of interest" description="Disordered" evidence="1">
    <location>
        <begin position="376"/>
        <end position="538"/>
    </location>
</feature>
<feature type="compositionally biased region" description="Polar residues" evidence="1">
    <location>
        <begin position="730"/>
        <end position="742"/>
    </location>
</feature>
<feature type="compositionally biased region" description="Basic and acidic residues" evidence="1">
    <location>
        <begin position="147"/>
        <end position="163"/>
    </location>
</feature>
<feature type="compositionally biased region" description="Basic and acidic residues" evidence="1">
    <location>
        <begin position="10"/>
        <end position="30"/>
    </location>
</feature>
<evidence type="ECO:0000313" key="2">
    <source>
        <dbReference type="EMBL" id="EDO41294.1"/>
    </source>
</evidence>
<feature type="compositionally biased region" description="Basic and acidic residues" evidence="1">
    <location>
        <begin position="997"/>
        <end position="1009"/>
    </location>
</feature>
<feature type="compositionally biased region" description="Basic and acidic residues" evidence="1">
    <location>
        <begin position="171"/>
        <end position="201"/>
    </location>
</feature>
<feature type="compositionally biased region" description="Basic and acidic residues" evidence="1">
    <location>
        <begin position="891"/>
        <end position="912"/>
    </location>
</feature>
<name>A7S4J9_NEMVE</name>